<dbReference type="EMBL" id="QXFT01001719">
    <property type="protein sequence ID" value="KAE9311873.1"/>
    <property type="molecule type" value="Genomic_DNA"/>
</dbReference>
<feature type="domain" description="Reverse transcriptase/retrotransposon-derived protein RNase H-like" evidence="2">
    <location>
        <begin position="128"/>
        <end position="227"/>
    </location>
</feature>
<evidence type="ECO:0000256" key="1">
    <source>
        <dbReference type="ARBA" id="ARBA00023268"/>
    </source>
</evidence>
<reference evidence="3 4" key="1">
    <citation type="submission" date="2018-08" db="EMBL/GenBank/DDBJ databases">
        <title>Genomic investigation of the strawberry pathogen Phytophthora fragariae indicates pathogenicity is determined by transcriptional variation in three key races.</title>
        <authorList>
            <person name="Adams T.M."/>
            <person name="Armitage A.D."/>
            <person name="Sobczyk M.K."/>
            <person name="Bates H.J."/>
            <person name="Dunwell J.M."/>
            <person name="Nellist C.F."/>
            <person name="Harrison R.J."/>
        </authorList>
    </citation>
    <scope>NUCLEOTIDE SEQUENCE [LARGE SCALE GENOMIC DNA]</scope>
    <source>
        <strain evidence="3 4">SCRP333</strain>
    </source>
</reference>
<protein>
    <recommendedName>
        <fullName evidence="2">Reverse transcriptase/retrotransposon-derived protein RNase H-like domain-containing protein</fullName>
    </recommendedName>
</protein>
<sequence length="533" mass="59947">MRQFVQTYFDDIFVHSRASEGKTAVEAHLGHLREVLLCMRENRLYANINKCIFGAEEIPFLGCFLGKDGVRADPEKVCAIAQWPVPVSQKDLRKWLDLANYLHKYSANYAEMARPLTNLLKKDAVWSWTSEAQQAFEAIKSSLQSAPILALPDEERPFSVVCDASDFAIGCALLQVDAEGRERVVSFQSRQLKAAEKNYPVHDKELLAMKYALVKFRVHLLGQKPFVIYTDHASLRTATSSPHLSLRMARWLSFFAEYNFTVEYKPGKQNVLADALSRRPDYELAHLAYLESPLYELIREAYAADDDLAGLVEALSAPNKAVELTARQRSRLHRYSVDAVEEFIPTGATHKKLLELLEELKKLDSVCKRLQGESISMADVRVLFDQVADDYPDMASHLRPSAKIVNSPVFEAALVKIENKVKLTAAEARSVQRFVVDPPASSGKRKERSSSDYANEILRGGKKARASGAASATYNDLAKVMPPTSNTVERLFSQCKFILTPQRSCMLPANFEMLAFLRVNRDLWTATSLLTTE</sequence>
<dbReference type="FunFam" id="3.30.70.270:FF:000026">
    <property type="entry name" value="Transposon Ty3-G Gag-Pol polyprotein"/>
    <property type="match status" value="1"/>
</dbReference>
<evidence type="ECO:0000313" key="4">
    <source>
        <dbReference type="Proteomes" id="UP000434957"/>
    </source>
</evidence>
<dbReference type="PANTHER" id="PTHR37984">
    <property type="entry name" value="PROTEIN CBG26694"/>
    <property type="match status" value="1"/>
</dbReference>
<dbReference type="Gene3D" id="3.30.70.270">
    <property type="match status" value="2"/>
</dbReference>
<dbReference type="GO" id="GO:0003824">
    <property type="term" value="F:catalytic activity"/>
    <property type="evidence" value="ECO:0007669"/>
    <property type="project" value="UniProtKB-KW"/>
</dbReference>
<organism evidence="3 4">
    <name type="scientific">Phytophthora rubi</name>
    <dbReference type="NCBI Taxonomy" id="129364"/>
    <lineage>
        <taxon>Eukaryota</taxon>
        <taxon>Sar</taxon>
        <taxon>Stramenopiles</taxon>
        <taxon>Oomycota</taxon>
        <taxon>Peronosporomycetes</taxon>
        <taxon>Peronosporales</taxon>
        <taxon>Peronosporaceae</taxon>
        <taxon>Phytophthora</taxon>
    </lineage>
</organism>
<evidence type="ECO:0000313" key="3">
    <source>
        <dbReference type="EMBL" id="KAE9311873.1"/>
    </source>
</evidence>
<keyword evidence="4" id="KW-1185">Reference proteome</keyword>
<accession>A0A6A4E1A9</accession>
<dbReference type="Proteomes" id="UP000434957">
    <property type="component" value="Unassembled WGS sequence"/>
</dbReference>
<evidence type="ECO:0000259" key="2">
    <source>
        <dbReference type="Pfam" id="PF17919"/>
    </source>
</evidence>
<dbReference type="InterPro" id="IPR043128">
    <property type="entry name" value="Rev_trsase/Diguanyl_cyclase"/>
</dbReference>
<dbReference type="InterPro" id="IPR012337">
    <property type="entry name" value="RNaseH-like_sf"/>
</dbReference>
<dbReference type="Pfam" id="PF17919">
    <property type="entry name" value="RT_RNaseH_2"/>
    <property type="match status" value="1"/>
</dbReference>
<dbReference type="CDD" id="cd09274">
    <property type="entry name" value="RNase_HI_RT_Ty3"/>
    <property type="match status" value="1"/>
</dbReference>
<gene>
    <name evidence="3" type="ORF">PR003_g19904</name>
</gene>
<dbReference type="AlphaFoldDB" id="A0A6A4E1A9"/>
<dbReference type="InterPro" id="IPR050951">
    <property type="entry name" value="Retrovirus_Pol_polyprotein"/>
</dbReference>
<dbReference type="SUPFAM" id="SSF53098">
    <property type="entry name" value="Ribonuclease H-like"/>
    <property type="match status" value="1"/>
</dbReference>
<keyword evidence="1" id="KW-0511">Multifunctional enzyme</keyword>
<proteinExistence type="predicted"/>
<dbReference type="PANTHER" id="PTHR37984:SF5">
    <property type="entry name" value="PROTEIN NYNRIN-LIKE"/>
    <property type="match status" value="1"/>
</dbReference>
<dbReference type="FunFam" id="3.10.20.370:FF:000001">
    <property type="entry name" value="Retrovirus-related Pol polyprotein from transposon 17.6-like protein"/>
    <property type="match status" value="1"/>
</dbReference>
<dbReference type="InterPro" id="IPR041577">
    <property type="entry name" value="RT_RNaseH_2"/>
</dbReference>
<comment type="caution">
    <text evidence="3">The sequence shown here is derived from an EMBL/GenBank/DDBJ whole genome shotgun (WGS) entry which is preliminary data.</text>
</comment>
<dbReference type="SUPFAM" id="SSF56672">
    <property type="entry name" value="DNA/RNA polymerases"/>
    <property type="match status" value="1"/>
</dbReference>
<dbReference type="InterPro" id="IPR043502">
    <property type="entry name" value="DNA/RNA_pol_sf"/>
</dbReference>
<name>A0A6A4E1A9_9STRA</name>